<reference evidence="12 13" key="1">
    <citation type="submission" date="2012-10" db="EMBL/GenBank/DDBJ databases">
        <title>Genome sequencing of Tanticharoenia sakaeratensis NBRC 103193.</title>
        <authorList>
            <person name="Azuma Y."/>
            <person name="Hadano H."/>
            <person name="Hirakawa H."/>
            <person name="Matsushita K."/>
        </authorList>
    </citation>
    <scope>NUCLEOTIDE SEQUENCE [LARGE SCALE GENOMIC DNA]</scope>
    <source>
        <strain evidence="12 13">NBRC 103193</strain>
    </source>
</reference>
<protein>
    <recommendedName>
        <fullName evidence="11">TonB C-terminal domain-containing protein</fullName>
    </recommendedName>
</protein>
<keyword evidence="6" id="KW-0812">Transmembrane</keyword>
<keyword evidence="8" id="KW-1133">Transmembrane helix</keyword>
<feature type="domain" description="TonB C-terminal" evidence="11">
    <location>
        <begin position="172"/>
        <end position="258"/>
    </location>
</feature>
<accession>A0A0D6MI83</accession>
<feature type="region of interest" description="Disordered" evidence="10">
    <location>
        <begin position="128"/>
        <end position="182"/>
    </location>
</feature>
<gene>
    <name evidence="12" type="ORF">Tasa_007_030</name>
</gene>
<evidence type="ECO:0000259" key="11">
    <source>
        <dbReference type="PROSITE" id="PS52015"/>
    </source>
</evidence>
<dbReference type="GO" id="GO:0005886">
    <property type="term" value="C:plasma membrane"/>
    <property type="evidence" value="ECO:0007669"/>
    <property type="project" value="UniProtKB-SubCell"/>
</dbReference>
<dbReference type="Proteomes" id="UP000032679">
    <property type="component" value="Unassembled WGS sequence"/>
</dbReference>
<keyword evidence="3" id="KW-0813">Transport</keyword>
<dbReference type="InterPro" id="IPR037682">
    <property type="entry name" value="TonB_C"/>
</dbReference>
<dbReference type="InterPro" id="IPR006260">
    <property type="entry name" value="TonB/TolA_C"/>
</dbReference>
<evidence type="ECO:0000313" key="13">
    <source>
        <dbReference type="Proteomes" id="UP000032679"/>
    </source>
</evidence>
<evidence type="ECO:0000256" key="4">
    <source>
        <dbReference type="ARBA" id="ARBA00022475"/>
    </source>
</evidence>
<dbReference type="PANTHER" id="PTHR33446">
    <property type="entry name" value="PROTEIN TONB-RELATED"/>
    <property type="match status" value="1"/>
</dbReference>
<keyword evidence="13" id="KW-1185">Reference proteome</keyword>
<evidence type="ECO:0000256" key="10">
    <source>
        <dbReference type="SAM" id="MobiDB-lite"/>
    </source>
</evidence>
<dbReference type="PROSITE" id="PS52015">
    <property type="entry name" value="TONB_CTD"/>
    <property type="match status" value="1"/>
</dbReference>
<dbReference type="STRING" id="1231623.Tasa_007_030"/>
<proteinExistence type="inferred from homology"/>
<dbReference type="Gene3D" id="3.30.1150.10">
    <property type="match status" value="1"/>
</dbReference>
<dbReference type="InterPro" id="IPR051045">
    <property type="entry name" value="TonB-dependent_transducer"/>
</dbReference>
<comment type="similarity">
    <text evidence="2">Belongs to the TonB family.</text>
</comment>
<evidence type="ECO:0000256" key="7">
    <source>
        <dbReference type="ARBA" id="ARBA00022927"/>
    </source>
</evidence>
<sequence>MPPALPAPNHALSGASDGARAPLACAPVAQRGTARAIGLEVAIGLHLVALAALLALHSAHPVVPPDAAVQMVFEPTPPAPLKALPPPPVMPATPDAVALPAVPQPAPDLPPAPVWHHLRALPIAPRAPAHAQPAQPAHRTPGTSSAVPDTHRTANPMPETAPSTSQATPVAPPHMTAPACDAASAPYPASARVLHEQGVVRVGLTVQPGGAVTHAHVTDSSGYDDLDDAALAAARTLTCRNTGTVSADVTLPVRFTLH</sequence>
<evidence type="ECO:0000256" key="1">
    <source>
        <dbReference type="ARBA" id="ARBA00004383"/>
    </source>
</evidence>
<dbReference type="Pfam" id="PF03544">
    <property type="entry name" value="TonB_C"/>
    <property type="match status" value="1"/>
</dbReference>
<evidence type="ECO:0000256" key="3">
    <source>
        <dbReference type="ARBA" id="ARBA00022448"/>
    </source>
</evidence>
<evidence type="ECO:0000256" key="5">
    <source>
        <dbReference type="ARBA" id="ARBA00022519"/>
    </source>
</evidence>
<comment type="caution">
    <text evidence="12">The sequence shown here is derived from an EMBL/GenBank/DDBJ whole genome shotgun (WGS) entry which is preliminary data.</text>
</comment>
<keyword evidence="4" id="KW-1003">Cell membrane</keyword>
<dbReference type="SUPFAM" id="SSF74653">
    <property type="entry name" value="TolA/TonB C-terminal domain"/>
    <property type="match status" value="1"/>
</dbReference>
<evidence type="ECO:0000256" key="8">
    <source>
        <dbReference type="ARBA" id="ARBA00022989"/>
    </source>
</evidence>
<keyword evidence="7" id="KW-0653">Protein transport</keyword>
<name>A0A0D6MI83_9PROT</name>
<evidence type="ECO:0000256" key="9">
    <source>
        <dbReference type="ARBA" id="ARBA00023136"/>
    </source>
</evidence>
<dbReference type="GO" id="GO:0015031">
    <property type="term" value="P:protein transport"/>
    <property type="evidence" value="ECO:0007669"/>
    <property type="project" value="UniProtKB-KW"/>
</dbReference>
<keyword evidence="5" id="KW-0997">Cell inner membrane</keyword>
<dbReference type="GO" id="GO:0055085">
    <property type="term" value="P:transmembrane transport"/>
    <property type="evidence" value="ECO:0007669"/>
    <property type="project" value="InterPro"/>
</dbReference>
<evidence type="ECO:0000256" key="2">
    <source>
        <dbReference type="ARBA" id="ARBA00006555"/>
    </source>
</evidence>
<dbReference type="NCBIfam" id="TIGR01352">
    <property type="entry name" value="tonB_Cterm"/>
    <property type="match status" value="1"/>
</dbReference>
<organism evidence="12 13">
    <name type="scientific">Tanticharoenia sakaeratensis NBRC 103193</name>
    <dbReference type="NCBI Taxonomy" id="1231623"/>
    <lineage>
        <taxon>Bacteria</taxon>
        <taxon>Pseudomonadati</taxon>
        <taxon>Pseudomonadota</taxon>
        <taxon>Alphaproteobacteria</taxon>
        <taxon>Acetobacterales</taxon>
        <taxon>Acetobacteraceae</taxon>
        <taxon>Tanticharoenia</taxon>
    </lineage>
</organism>
<evidence type="ECO:0000313" key="12">
    <source>
        <dbReference type="EMBL" id="GAN53185.1"/>
    </source>
</evidence>
<keyword evidence="9" id="KW-0472">Membrane</keyword>
<dbReference type="EMBL" id="BALE01000007">
    <property type="protein sequence ID" value="GAN53185.1"/>
    <property type="molecule type" value="Genomic_DNA"/>
</dbReference>
<evidence type="ECO:0000256" key="6">
    <source>
        <dbReference type="ARBA" id="ARBA00022692"/>
    </source>
</evidence>
<comment type="subcellular location">
    <subcellularLocation>
        <location evidence="1">Cell inner membrane</location>
        <topology evidence="1">Single-pass membrane protein</topology>
        <orientation evidence="1">Periplasmic side</orientation>
    </subcellularLocation>
</comment>
<feature type="compositionally biased region" description="Low complexity" evidence="10">
    <location>
        <begin position="128"/>
        <end position="139"/>
    </location>
</feature>
<dbReference type="AlphaFoldDB" id="A0A0D6MI83"/>